<dbReference type="GO" id="GO:0005886">
    <property type="term" value="C:plasma membrane"/>
    <property type="evidence" value="ECO:0007669"/>
    <property type="project" value="UniProtKB-SubCell"/>
</dbReference>
<keyword evidence="2" id="KW-0813">Transport</keyword>
<comment type="subcellular location">
    <subcellularLocation>
        <location evidence="1">Cell inner membrane</location>
        <topology evidence="1">Multi-pass membrane protein</topology>
    </subcellularLocation>
</comment>
<feature type="transmembrane region" description="Helical" evidence="9">
    <location>
        <begin position="187"/>
        <end position="204"/>
    </location>
</feature>
<proteinExistence type="predicted"/>
<reference evidence="11 12" key="1">
    <citation type="submission" date="2019-03" db="EMBL/GenBank/DDBJ databases">
        <authorList>
            <person name="Gaulin E."/>
            <person name="Dumas B."/>
        </authorList>
    </citation>
    <scope>NUCLEOTIDE SEQUENCE [LARGE SCALE GENOMIC DNA]</scope>
    <source>
        <strain evidence="11">CBS 568.67</strain>
    </source>
</reference>
<keyword evidence="5 9" id="KW-0812">Transmembrane</keyword>
<evidence type="ECO:0000313" key="10">
    <source>
        <dbReference type="EMBL" id="KAF0699434.1"/>
    </source>
</evidence>
<dbReference type="PANTHER" id="PTHR30574:SF1">
    <property type="entry name" value="SULPHUR TRANSPORT DOMAIN-CONTAINING PROTEIN"/>
    <property type="match status" value="1"/>
</dbReference>
<feature type="transmembrane region" description="Helical" evidence="9">
    <location>
        <begin position="338"/>
        <end position="360"/>
    </location>
</feature>
<dbReference type="EMBL" id="CAADRA010005197">
    <property type="protein sequence ID" value="VFT86854.1"/>
    <property type="molecule type" value="Genomic_DNA"/>
</dbReference>
<dbReference type="Pfam" id="PF04143">
    <property type="entry name" value="Sulf_transp"/>
    <property type="match status" value="1"/>
</dbReference>
<evidence type="ECO:0000256" key="8">
    <source>
        <dbReference type="SAM" id="MobiDB-lite"/>
    </source>
</evidence>
<evidence type="ECO:0000313" key="11">
    <source>
        <dbReference type="EMBL" id="VFT86854.1"/>
    </source>
</evidence>
<evidence type="ECO:0000256" key="5">
    <source>
        <dbReference type="ARBA" id="ARBA00022692"/>
    </source>
</evidence>
<dbReference type="OrthoDB" id="10254418at2759"/>
<dbReference type="AlphaFoldDB" id="A0A485KP77"/>
<keyword evidence="4" id="KW-0997">Cell inner membrane</keyword>
<accession>A0A485KP77</accession>
<evidence type="ECO:0000256" key="6">
    <source>
        <dbReference type="ARBA" id="ARBA00022989"/>
    </source>
</evidence>
<feature type="transmembrane region" description="Helical" evidence="9">
    <location>
        <begin position="145"/>
        <end position="166"/>
    </location>
</feature>
<evidence type="ECO:0000256" key="2">
    <source>
        <dbReference type="ARBA" id="ARBA00022448"/>
    </source>
</evidence>
<organism evidence="11 12">
    <name type="scientific">Aphanomyces stellatus</name>
    <dbReference type="NCBI Taxonomy" id="120398"/>
    <lineage>
        <taxon>Eukaryota</taxon>
        <taxon>Sar</taxon>
        <taxon>Stramenopiles</taxon>
        <taxon>Oomycota</taxon>
        <taxon>Saprolegniomycetes</taxon>
        <taxon>Saprolegniales</taxon>
        <taxon>Verrucalvaceae</taxon>
        <taxon>Aphanomyces</taxon>
    </lineage>
</organism>
<evidence type="ECO:0000313" key="12">
    <source>
        <dbReference type="Proteomes" id="UP000332933"/>
    </source>
</evidence>
<feature type="transmembrane region" description="Helical" evidence="9">
    <location>
        <begin position="277"/>
        <end position="295"/>
    </location>
</feature>
<keyword evidence="3" id="KW-1003">Cell membrane</keyword>
<feature type="transmembrane region" description="Helical" evidence="9">
    <location>
        <begin position="27"/>
        <end position="47"/>
    </location>
</feature>
<feature type="transmembrane region" description="Helical" evidence="9">
    <location>
        <begin position="307"/>
        <end position="326"/>
    </location>
</feature>
<name>A0A485KP77_9STRA</name>
<feature type="region of interest" description="Disordered" evidence="8">
    <location>
        <begin position="1"/>
        <end position="23"/>
    </location>
</feature>
<feature type="transmembrane region" description="Helical" evidence="9">
    <location>
        <begin position="108"/>
        <end position="125"/>
    </location>
</feature>
<evidence type="ECO:0000256" key="3">
    <source>
        <dbReference type="ARBA" id="ARBA00022475"/>
    </source>
</evidence>
<gene>
    <name evidence="11" type="primary">Aste57867_9976</name>
    <name evidence="10" type="ORF">As57867_009937</name>
    <name evidence="11" type="ORF">ASTE57867_9976</name>
</gene>
<dbReference type="PANTHER" id="PTHR30574">
    <property type="entry name" value="INNER MEMBRANE PROTEIN YEDE"/>
    <property type="match status" value="1"/>
</dbReference>
<keyword evidence="7 9" id="KW-0472">Membrane</keyword>
<dbReference type="EMBL" id="VJMH01005176">
    <property type="protein sequence ID" value="KAF0699434.1"/>
    <property type="molecule type" value="Genomic_DNA"/>
</dbReference>
<dbReference type="InterPro" id="IPR007272">
    <property type="entry name" value="Sulf_transp_TsuA/YedE"/>
</dbReference>
<reference evidence="10" key="2">
    <citation type="submission" date="2019-06" db="EMBL/GenBank/DDBJ databases">
        <title>Genomics analysis of Aphanomyces spp. identifies a new class of oomycete effector associated with host adaptation.</title>
        <authorList>
            <person name="Gaulin E."/>
        </authorList>
    </citation>
    <scope>NUCLEOTIDE SEQUENCE</scope>
    <source>
        <strain evidence="10">CBS 578.67</strain>
    </source>
</reference>
<protein>
    <submittedName>
        <fullName evidence="11">Aste57867_9976 protein</fullName>
    </submittedName>
</protein>
<sequence length="370" mass="38140">MTELTAPLPTYQEQREPAPPTPLRPSWTSFLSIAIMIATGIGFGFAMNKGQVHLPSVIQGQMSFERFTMMKMFVAALGTSVASKAFFRAINPAAFEGIQNQRASDPSHAAVLAAGGLILGGGMMLSGSCPGSVYVQLGAGIPSAIPVFCGALTGTFVFGLLKPLILKWQDGKFKITTSFSISPWSQGGFGFLLLGTASALEVFVPESNYAPSFGSVWLPSVAGVVVGAMQLPLVFLLRRSLGATASYKIIVGAAVESIRRLFGASINWIHVPFLTDLSALVFVVGVIAGSVLAGAPSPASLGVGPSTPVAFVGGGLLGFGATVASGCTSGHGLSGVALLMKSSLIVLPCIFAGAMGMSFLTHHLKAIDLN</sequence>
<keyword evidence="12" id="KW-1185">Reference proteome</keyword>
<evidence type="ECO:0000256" key="7">
    <source>
        <dbReference type="ARBA" id="ARBA00023136"/>
    </source>
</evidence>
<evidence type="ECO:0000256" key="9">
    <source>
        <dbReference type="SAM" id="Phobius"/>
    </source>
</evidence>
<evidence type="ECO:0000256" key="4">
    <source>
        <dbReference type="ARBA" id="ARBA00022519"/>
    </source>
</evidence>
<keyword evidence="6 9" id="KW-1133">Transmembrane helix</keyword>
<evidence type="ECO:0000256" key="1">
    <source>
        <dbReference type="ARBA" id="ARBA00004429"/>
    </source>
</evidence>
<dbReference type="Proteomes" id="UP000332933">
    <property type="component" value="Unassembled WGS sequence"/>
</dbReference>
<feature type="transmembrane region" description="Helical" evidence="9">
    <location>
        <begin position="216"/>
        <end position="237"/>
    </location>
</feature>